<organism evidence="7 8">
    <name type="scientific">Striga asiatica</name>
    <name type="common">Asiatic witchweed</name>
    <name type="synonym">Buchnera asiatica</name>
    <dbReference type="NCBI Taxonomy" id="4170"/>
    <lineage>
        <taxon>Eukaryota</taxon>
        <taxon>Viridiplantae</taxon>
        <taxon>Streptophyta</taxon>
        <taxon>Embryophyta</taxon>
        <taxon>Tracheophyta</taxon>
        <taxon>Spermatophyta</taxon>
        <taxon>Magnoliopsida</taxon>
        <taxon>eudicotyledons</taxon>
        <taxon>Gunneridae</taxon>
        <taxon>Pentapetalae</taxon>
        <taxon>asterids</taxon>
        <taxon>lamiids</taxon>
        <taxon>Lamiales</taxon>
        <taxon>Orobanchaceae</taxon>
        <taxon>Buchnereae</taxon>
        <taxon>Striga</taxon>
    </lineage>
</organism>
<evidence type="ECO:0000256" key="4">
    <source>
        <dbReference type="PROSITE-ProRule" id="PRU00834"/>
    </source>
</evidence>
<gene>
    <name evidence="7" type="ORF">STAS_26162</name>
</gene>
<keyword evidence="2 4" id="KW-0863">Zinc-finger</keyword>
<evidence type="ECO:0000256" key="3">
    <source>
        <dbReference type="ARBA" id="ARBA00022833"/>
    </source>
</evidence>
<sequence length="195" mass="21308">MAAIGKFSLLAARIPTNLLTRDLSRNLRLSPSFFFRRYEPYTRVLSLSISTKANNEPTAIQAKHEIPSLKTHSRKLDMNTNLTATEKHDSAILIICKVCGARSLKTMAGDSYKKGIVIAKCDACNNFHVIADKLGLFGESGIVSVEDFLAARGEEIKNGRGPCGTVNLMPKKLPTKTSKAKTKGKKKDLAGNKET</sequence>
<dbReference type="PANTHER" id="PTHR20922:SF13">
    <property type="entry name" value="DNL-TYPE ZINC FINGER PROTEIN"/>
    <property type="match status" value="1"/>
</dbReference>
<dbReference type="OrthoDB" id="512667at2759"/>
<keyword evidence="1" id="KW-0479">Metal-binding</keyword>
<dbReference type="GO" id="GO:0030150">
    <property type="term" value="P:protein import into mitochondrial matrix"/>
    <property type="evidence" value="ECO:0007669"/>
    <property type="project" value="TreeGrafter"/>
</dbReference>
<feature type="region of interest" description="Disordered" evidence="5">
    <location>
        <begin position="167"/>
        <end position="195"/>
    </location>
</feature>
<dbReference type="InterPro" id="IPR024158">
    <property type="entry name" value="Mt_import_TIM15"/>
</dbReference>
<dbReference type="GO" id="GO:0008270">
    <property type="term" value="F:zinc ion binding"/>
    <property type="evidence" value="ECO:0007669"/>
    <property type="project" value="UniProtKB-KW"/>
</dbReference>
<evidence type="ECO:0000256" key="2">
    <source>
        <dbReference type="ARBA" id="ARBA00022771"/>
    </source>
</evidence>
<dbReference type="GO" id="GO:0005739">
    <property type="term" value="C:mitochondrion"/>
    <property type="evidence" value="ECO:0007669"/>
    <property type="project" value="TreeGrafter"/>
</dbReference>
<dbReference type="Pfam" id="PF05180">
    <property type="entry name" value="zf-DNL"/>
    <property type="match status" value="1"/>
</dbReference>
<dbReference type="PANTHER" id="PTHR20922">
    <property type="entry name" value="DNL-TYPE ZINC FINGER PROTEIN"/>
    <property type="match status" value="1"/>
</dbReference>
<evidence type="ECO:0000256" key="5">
    <source>
        <dbReference type="SAM" id="MobiDB-lite"/>
    </source>
</evidence>
<protein>
    <submittedName>
        <fullName evidence="7">Zim17-type zinc finger protein</fullName>
    </submittedName>
</protein>
<dbReference type="PROSITE" id="PS51501">
    <property type="entry name" value="ZF_DNL"/>
    <property type="match status" value="1"/>
</dbReference>
<dbReference type="AlphaFoldDB" id="A0A5A7QVN0"/>
<evidence type="ECO:0000313" key="8">
    <source>
        <dbReference type="Proteomes" id="UP000325081"/>
    </source>
</evidence>
<dbReference type="EMBL" id="BKCP01008404">
    <property type="protein sequence ID" value="GER48952.1"/>
    <property type="molecule type" value="Genomic_DNA"/>
</dbReference>
<dbReference type="GO" id="GO:0050821">
    <property type="term" value="P:protein stabilization"/>
    <property type="evidence" value="ECO:0007669"/>
    <property type="project" value="TreeGrafter"/>
</dbReference>
<dbReference type="InterPro" id="IPR007853">
    <property type="entry name" value="Znf_DNL-typ"/>
</dbReference>
<feature type="domain" description="DNL-type" evidence="6">
    <location>
        <begin position="85"/>
        <end position="181"/>
    </location>
</feature>
<dbReference type="Proteomes" id="UP000325081">
    <property type="component" value="Unassembled WGS sequence"/>
</dbReference>
<keyword evidence="8" id="KW-1185">Reference proteome</keyword>
<evidence type="ECO:0000256" key="1">
    <source>
        <dbReference type="ARBA" id="ARBA00022723"/>
    </source>
</evidence>
<dbReference type="GO" id="GO:0006457">
    <property type="term" value="P:protein folding"/>
    <property type="evidence" value="ECO:0007669"/>
    <property type="project" value="TreeGrafter"/>
</dbReference>
<proteinExistence type="predicted"/>
<evidence type="ECO:0000313" key="7">
    <source>
        <dbReference type="EMBL" id="GER48952.1"/>
    </source>
</evidence>
<evidence type="ECO:0000259" key="6">
    <source>
        <dbReference type="PROSITE" id="PS51501"/>
    </source>
</evidence>
<dbReference type="GO" id="GO:0051087">
    <property type="term" value="F:protein-folding chaperone binding"/>
    <property type="evidence" value="ECO:0007669"/>
    <property type="project" value="TreeGrafter"/>
</dbReference>
<accession>A0A5A7QVN0</accession>
<keyword evidence="3" id="KW-0862">Zinc</keyword>
<reference evidence="8" key="1">
    <citation type="journal article" date="2019" name="Curr. Biol.">
        <title>Genome Sequence of Striga asiatica Provides Insight into the Evolution of Plant Parasitism.</title>
        <authorList>
            <person name="Yoshida S."/>
            <person name="Kim S."/>
            <person name="Wafula E.K."/>
            <person name="Tanskanen J."/>
            <person name="Kim Y.M."/>
            <person name="Honaas L."/>
            <person name="Yang Z."/>
            <person name="Spallek T."/>
            <person name="Conn C.E."/>
            <person name="Ichihashi Y."/>
            <person name="Cheong K."/>
            <person name="Cui S."/>
            <person name="Der J.P."/>
            <person name="Gundlach H."/>
            <person name="Jiao Y."/>
            <person name="Hori C."/>
            <person name="Ishida J.K."/>
            <person name="Kasahara H."/>
            <person name="Kiba T."/>
            <person name="Kim M.S."/>
            <person name="Koo N."/>
            <person name="Laohavisit A."/>
            <person name="Lee Y.H."/>
            <person name="Lumba S."/>
            <person name="McCourt P."/>
            <person name="Mortimer J.C."/>
            <person name="Mutuku J.M."/>
            <person name="Nomura T."/>
            <person name="Sasaki-Sekimoto Y."/>
            <person name="Seto Y."/>
            <person name="Wang Y."/>
            <person name="Wakatake T."/>
            <person name="Sakakibara H."/>
            <person name="Demura T."/>
            <person name="Yamaguchi S."/>
            <person name="Yoneyama K."/>
            <person name="Manabe R.I."/>
            <person name="Nelson D.C."/>
            <person name="Schulman A.H."/>
            <person name="Timko M.P."/>
            <person name="dePamphilis C.W."/>
            <person name="Choi D."/>
            <person name="Shirasu K."/>
        </authorList>
    </citation>
    <scope>NUCLEOTIDE SEQUENCE [LARGE SCALE GENOMIC DNA]</scope>
    <source>
        <strain evidence="8">cv. UVA1</strain>
    </source>
</reference>
<name>A0A5A7QVN0_STRAF</name>
<comment type="caution">
    <text evidence="7">The sequence shown here is derived from an EMBL/GenBank/DDBJ whole genome shotgun (WGS) entry which is preliminary data.</text>
</comment>